<dbReference type="InterPro" id="IPR008333">
    <property type="entry name" value="Cbr1-like_FAD-bd_dom"/>
</dbReference>
<dbReference type="EMBL" id="PKSL01000002">
    <property type="protein sequence ID" value="POW17730.1"/>
    <property type="molecule type" value="Genomic_DNA"/>
</dbReference>
<feature type="binding site" evidence="6">
    <location>
        <position position="174"/>
    </location>
    <ligand>
        <name>FAD</name>
        <dbReference type="ChEBI" id="CHEBI:57692"/>
    </ligand>
</feature>
<comment type="similarity">
    <text evidence="2">Belongs to the flavoprotein pyridine nucleotide cytochrome reductase family.</text>
</comment>
<evidence type="ECO:0000256" key="2">
    <source>
        <dbReference type="ARBA" id="ARBA00006105"/>
    </source>
</evidence>
<evidence type="ECO:0000256" key="5">
    <source>
        <dbReference type="ARBA" id="ARBA00023002"/>
    </source>
</evidence>
<evidence type="ECO:0000256" key="6">
    <source>
        <dbReference type="PIRSR" id="PIRSR601834-1"/>
    </source>
</evidence>
<dbReference type="AlphaFoldDB" id="A0A2S4W7J5"/>
<proteinExistence type="inferred from homology"/>
<comment type="cofactor">
    <cofactor evidence="1 6">
        <name>FAD</name>
        <dbReference type="ChEBI" id="CHEBI:57692"/>
    </cofactor>
</comment>
<comment type="caution">
    <text evidence="9">The sequence shown here is derived from an EMBL/GenBank/DDBJ whole genome shotgun (WGS) entry which is preliminary data.</text>
</comment>
<protein>
    <recommendedName>
        <fullName evidence="8">FAD-binding FR-type domain-containing protein</fullName>
    </recommendedName>
</protein>
<dbReference type="InterPro" id="IPR001433">
    <property type="entry name" value="OxRdtase_FAD/NAD-bd"/>
</dbReference>
<dbReference type="Gene3D" id="3.40.50.80">
    <property type="entry name" value="Nucleotide-binding domain of ferredoxin-NADP reductase (FNR) module"/>
    <property type="match status" value="1"/>
</dbReference>
<dbReference type="InterPro" id="IPR017938">
    <property type="entry name" value="Riboflavin_synthase-like_b-brl"/>
</dbReference>
<dbReference type="VEuPathDB" id="FungiDB:PSTT_00428"/>
<dbReference type="PROSITE" id="PS51384">
    <property type="entry name" value="FAD_FR"/>
    <property type="match status" value="1"/>
</dbReference>
<dbReference type="Gene3D" id="2.40.30.10">
    <property type="entry name" value="Translation factors"/>
    <property type="match status" value="1"/>
</dbReference>
<dbReference type="InterPro" id="IPR017927">
    <property type="entry name" value="FAD-bd_FR_type"/>
</dbReference>
<evidence type="ECO:0000256" key="3">
    <source>
        <dbReference type="ARBA" id="ARBA00022630"/>
    </source>
</evidence>
<dbReference type="Pfam" id="PF00175">
    <property type="entry name" value="NAD_binding_1"/>
    <property type="match status" value="1"/>
</dbReference>
<feature type="binding site" evidence="6">
    <location>
        <position position="138"/>
    </location>
    <ligand>
        <name>FAD</name>
        <dbReference type="ChEBI" id="CHEBI:57692"/>
    </ligand>
</feature>
<dbReference type="SUPFAM" id="SSF63380">
    <property type="entry name" value="Riboflavin synthase domain-like"/>
    <property type="match status" value="1"/>
</dbReference>
<keyword evidence="10" id="KW-1185">Reference proteome</keyword>
<dbReference type="PANTHER" id="PTHR19370">
    <property type="entry name" value="NADH-CYTOCHROME B5 REDUCTASE"/>
    <property type="match status" value="1"/>
</dbReference>
<dbReference type="SUPFAM" id="SSF52343">
    <property type="entry name" value="Ferredoxin reductase-like, C-terminal NADP-linked domain"/>
    <property type="match status" value="1"/>
</dbReference>
<feature type="region of interest" description="Disordered" evidence="7">
    <location>
        <begin position="139"/>
        <end position="158"/>
    </location>
</feature>
<dbReference type="Pfam" id="PF00970">
    <property type="entry name" value="FAD_binding_6"/>
    <property type="match status" value="1"/>
</dbReference>
<feature type="binding site" evidence="6">
    <location>
        <position position="164"/>
    </location>
    <ligand>
        <name>FAD</name>
        <dbReference type="ChEBI" id="CHEBI:57692"/>
    </ligand>
</feature>
<evidence type="ECO:0000256" key="4">
    <source>
        <dbReference type="ARBA" id="ARBA00022827"/>
    </source>
</evidence>
<keyword evidence="4 6" id="KW-0274">FAD</keyword>
<dbReference type="PRINTS" id="PR00406">
    <property type="entry name" value="CYTB5RDTASE"/>
</dbReference>
<evidence type="ECO:0000256" key="1">
    <source>
        <dbReference type="ARBA" id="ARBA00001974"/>
    </source>
</evidence>
<sequence length="359" mass="40887">MRLTRLSEMVNSTNLSGLLLRRFSRGLHSRASQQSSRIPSRKTSRWQRPSSAVFVGTGTLTVIAAYHYHYRSRKDDEDQLRVDKHTPYQIKHSRLIAPDTAIINLDLPIPTKTVEPIQTPFYIESIYLKHPALQIERPYTPLSPISPSEPSQDDDQDRTTVELLVKRYDDGDMSTYIHHVIHHPHHNQLEIRGPVPTWWYPANQEIHELVFIAAGTGITPAIQLLRRIYKSSSTINQLPKFNLIYLTKSLESSYLLNELDHFKTNYPELFKFKLLVNHPTPSSTTQVNIDKSGRLDVSDLHKWIGTNDNNNKTKIIIVCGPESLICDVAGCKGRSNNSQGEIGGMLKPLGYTSDQVFKL</sequence>
<gene>
    <name evidence="9" type="ORF">PSTT_00428</name>
</gene>
<evidence type="ECO:0000259" key="8">
    <source>
        <dbReference type="PROSITE" id="PS51384"/>
    </source>
</evidence>
<accession>A0A2S4W7J5</accession>
<feature type="domain" description="FAD-binding FR-type" evidence="8">
    <location>
        <begin position="83"/>
        <end position="201"/>
    </location>
</feature>
<dbReference type="VEuPathDB" id="FungiDB:PSHT_06015"/>
<feature type="binding site" evidence="6">
    <location>
        <position position="139"/>
    </location>
    <ligand>
        <name>FAD</name>
        <dbReference type="ChEBI" id="CHEBI:57692"/>
    </ligand>
</feature>
<evidence type="ECO:0000313" key="10">
    <source>
        <dbReference type="Proteomes" id="UP000239156"/>
    </source>
</evidence>
<evidence type="ECO:0000256" key="7">
    <source>
        <dbReference type="SAM" id="MobiDB-lite"/>
    </source>
</evidence>
<reference evidence="9" key="1">
    <citation type="submission" date="2017-12" db="EMBL/GenBank/DDBJ databases">
        <title>Gene loss provides genomic basis for host adaptation in cereal stripe rust fungi.</title>
        <authorList>
            <person name="Xia C."/>
        </authorList>
    </citation>
    <scope>NUCLEOTIDE SEQUENCE [LARGE SCALE GENOMIC DNA]</scope>
    <source>
        <strain evidence="9">93-210</strain>
    </source>
</reference>
<dbReference type="GO" id="GO:0016491">
    <property type="term" value="F:oxidoreductase activity"/>
    <property type="evidence" value="ECO:0007669"/>
    <property type="project" value="UniProtKB-KW"/>
</dbReference>
<feature type="binding site" evidence="6">
    <location>
        <position position="166"/>
    </location>
    <ligand>
        <name>FAD</name>
        <dbReference type="ChEBI" id="CHEBI:57692"/>
    </ligand>
</feature>
<feature type="binding site" evidence="6">
    <location>
        <position position="173"/>
    </location>
    <ligand>
        <name>FAD</name>
        <dbReference type="ChEBI" id="CHEBI:57692"/>
    </ligand>
</feature>
<feature type="binding site" evidence="6">
    <location>
        <position position="137"/>
    </location>
    <ligand>
        <name>FAD</name>
        <dbReference type="ChEBI" id="CHEBI:57692"/>
    </ligand>
</feature>
<keyword evidence="3 6" id="KW-0285">Flavoprotein</keyword>
<dbReference type="PANTHER" id="PTHR19370:SF184">
    <property type="entry name" value="NADH-CYTOCHROME B5 REDUCTASE-LIKE"/>
    <property type="match status" value="1"/>
</dbReference>
<dbReference type="Proteomes" id="UP000239156">
    <property type="component" value="Unassembled WGS sequence"/>
</dbReference>
<organism evidence="9 10">
    <name type="scientific">Puccinia striiformis</name>
    <dbReference type="NCBI Taxonomy" id="27350"/>
    <lineage>
        <taxon>Eukaryota</taxon>
        <taxon>Fungi</taxon>
        <taxon>Dikarya</taxon>
        <taxon>Basidiomycota</taxon>
        <taxon>Pucciniomycotina</taxon>
        <taxon>Pucciniomycetes</taxon>
        <taxon>Pucciniales</taxon>
        <taxon>Pucciniaceae</taxon>
        <taxon>Puccinia</taxon>
    </lineage>
</organism>
<dbReference type="InterPro" id="IPR039261">
    <property type="entry name" value="FNR_nucleotide-bd"/>
</dbReference>
<name>A0A2S4W7J5_9BASI</name>
<dbReference type="CDD" id="cd06183">
    <property type="entry name" value="cyt_b5_reduct_like"/>
    <property type="match status" value="1"/>
</dbReference>
<keyword evidence="5" id="KW-0560">Oxidoreductase</keyword>
<dbReference type="InterPro" id="IPR001834">
    <property type="entry name" value="CBR-like"/>
</dbReference>
<feature type="binding site" evidence="6">
    <location>
        <position position="219"/>
    </location>
    <ligand>
        <name>FAD</name>
        <dbReference type="ChEBI" id="CHEBI:57692"/>
    </ligand>
</feature>
<evidence type="ECO:0000313" key="9">
    <source>
        <dbReference type="EMBL" id="POW17730.1"/>
    </source>
</evidence>